<protein>
    <submittedName>
        <fullName evidence="2">DegT/DnrJ/EryC1/StrS family aminotransferase</fullName>
    </submittedName>
</protein>
<evidence type="ECO:0000256" key="1">
    <source>
        <dbReference type="RuleBase" id="RU004508"/>
    </source>
</evidence>
<keyword evidence="3" id="KW-1185">Reference proteome</keyword>
<accession>A0ABD5UD29</accession>
<dbReference type="Proteomes" id="UP001596406">
    <property type="component" value="Unassembled WGS sequence"/>
</dbReference>
<dbReference type="Gene3D" id="3.40.640.10">
    <property type="entry name" value="Type I PLP-dependent aspartate aminotransferase-like (Major domain)"/>
    <property type="match status" value="1"/>
</dbReference>
<keyword evidence="2" id="KW-0808">Transferase</keyword>
<organism evidence="2 3">
    <name type="scientific">Halomarina ordinaria</name>
    <dbReference type="NCBI Taxonomy" id="3033939"/>
    <lineage>
        <taxon>Archaea</taxon>
        <taxon>Methanobacteriati</taxon>
        <taxon>Methanobacteriota</taxon>
        <taxon>Stenosarchaea group</taxon>
        <taxon>Halobacteria</taxon>
        <taxon>Halobacteriales</taxon>
        <taxon>Natronomonadaceae</taxon>
        <taxon>Halomarina</taxon>
    </lineage>
</organism>
<evidence type="ECO:0000313" key="2">
    <source>
        <dbReference type="EMBL" id="MFC6838485.1"/>
    </source>
</evidence>
<dbReference type="EMBL" id="JBHSXM010000006">
    <property type="protein sequence ID" value="MFC6838485.1"/>
    <property type="molecule type" value="Genomic_DNA"/>
</dbReference>
<sequence length="371" mass="40220">MTAPDVASEPREHLWPLRSPSRRSVRRTLDRAGVPYRRCSSSKVAFRTALAALDLAGSNVLLPAYLPPGIVEPLREFDLEPRYYGIGPDLTLDVADAEARVDDETAAVMVVHYFGFPQPSFEAFADLAERHDLALVDNASHSVLSRHEGRLLGTRGDVGFSSLHKTLPIPDGAVLYFNGPRVDPATRYPLMGTRERYTAADVRHVAGVLAARTGRLGAAVDSLAKAASNGGAPAAPPSADPVGEYQGVKRRLSRLSALALTRIDAVDVVATRRAVFARWLHHLAPDDRFTPVFERLPAGVCPWYFPVRAADPGAVVDALSEFVTVFTWPTLPADVSRAFRVEHDLADSLVVLPVNQDMTPADVDALAARLP</sequence>
<keyword evidence="2" id="KW-0032">Aminotransferase</keyword>
<dbReference type="SUPFAM" id="SSF53383">
    <property type="entry name" value="PLP-dependent transferases"/>
    <property type="match status" value="1"/>
</dbReference>
<dbReference type="Pfam" id="PF01041">
    <property type="entry name" value="DegT_DnrJ_EryC1"/>
    <property type="match status" value="1"/>
</dbReference>
<dbReference type="InterPro" id="IPR000653">
    <property type="entry name" value="DegT/StrS_aminotransferase"/>
</dbReference>
<keyword evidence="1" id="KW-0663">Pyridoxal phosphate</keyword>
<dbReference type="PANTHER" id="PTHR30244">
    <property type="entry name" value="TRANSAMINASE"/>
    <property type="match status" value="1"/>
</dbReference>
<dbReference type="AlphaFoldDB" id="A0ABD5UD29"/>
<comment type="caution">
    <text evidence="2">The sequence shown here is derived from an EMBL/GenBank/DDBJ whole genome shotgun (WGS) entry which is preliminary data.</text>
</comment>
<dbReference type="InterPro" id="IPR015424">
    <property type="entry name" value="PyrdxlP-dep_Trfase"/>
</dbReference>
<proteinExistence type="inferred from homology"/>
<evidence type="ECO:0000313" key="3">
    <source>
        <dbReference type="Proteomes" id="UP001596406"/>
    </source>
</evidence>
<dbReference type="PANTHER" id="PTHR30244:SF34">
    <property type="entry name" value="DTDP-4-AMINO-4,6-DIDEOXYGALACTOSE TRANSAMINASE"/>
    <property type="match status" value="1"/>
</dbReference>
<dbReference type="GO" id="GO:0008483">
    <property type="term" value="F:transaminase activity"/>
    <property type="evidence" value="ECO:0007669"/>
    <property type="project" value="UniProtKB-KW"/>
</dbReference>
<name>A0ABD5UD29_9EURY</name>
<gene>
    <name evidence="2" type="ORF">ACFQHK_18555</name>
</gene>
<dbReference type="RefSeq" id="WP_304450174.1">
    <property type="nucleotide sequence ID" value="NZ_JARRAH010000006.1"/>
</dbReference>
<dbReference type="InterPro" id="IPR015421">
    <property type="entry name" value="PyrdxlP-dep_Trfase_major"/>
</dbReference>
<reference evidence="2 3" key="1">
    <citation type="journal article" date="2019" name="Int. J. Syst. Evol. Microbiol.">
        <title>The Global Catalogue of Microorganisms (GCM) 10K type strain sequencing project: providing services to taxonomists for standard genome sequencing and annotation.</title>
        <authorList>
            <consortium name="The Broad Institute Genomics Platform"/>
            <consortium name="The Broad Institute Genome Sequencing Center for Infectious Disease"/>
            <person name="Wu L."/>
            <person name="Ma J."/>
        </authorList>
    </citation>
    <scope>NUCLEOTIDE SEQUENCE [LARGE SCALE GENOMIC DNA]</scope>
    <source>
        <strain evidence="2 3">PSRA2</strain>
    </source>
</reference>
<comment type="similarity">
    <text evidence="1">Belongs to the DegT/DnrJ/EryC1 family.</text>
</comment>